<feature type="region of interest" description="Disordered" evidence="1">
    <location>
        <begin position="278"/>
        <end position="313"/>
    </location>
</feature>
<feature type="compositionally biased region" description="Basic and acidic residues" evidence="1">
    <location>
        <begin position="718"/>
        <end position="733"/>
    </location>
</feature>
<dbReference type="EMBL" id="JANEYF010002005">
    <property type="protein sequence ID" value="KAJ8952629.1"/>
    <property type="molecule type" value="Genomic_DNA"/>
</dbReference>
<feature type="compositionally biased region" description="Basic and acidic residues" evidence="1">
    <location>
        <begin position="831"/>
        <end position="858"/>
    </location>
</feature>
<keyword evidence="4" id="KW-1185">Reference proteome</keyword>
<feature type="compositionally biased region" description="Basic and acidic residues" evidence="1">
    <location>
        <begin position="400"/>
        <end position="415"/>
    </location>
</feature>
<feature type="region of interest" description="Disordered" evidence="1">
    <location>
        <begin position="37"/>
        <end position="61"/>
    </location>
</feature>
<dbReference type="Proteomes" id="UP001162156">
    <property type="component" value="Unassembled WGS sequence"/>
</dbReference>
<feature type="region of interest" description="Disordered" evidence="1">
    <location>
        <begin position="363"/>
        <end position="441"/>
    </location>
</feature>
<feature type="region of interest" description="Disordered" evidence="1">
    <location>
        <begin position="670"/>
        <end position="858"/>
    </location>
</feature>
<feature type="compositionally biased region" description="Polar residues" evidence="1">
    <location>
        <begin position="708"/>
        <end position="717"/>
    </location>
</feature>
<evidence type="ECO:0000259" key="2">
    <source>
        <dbReference type="Pfam" id="PF14075"/>
    </source>
</evidence>
<feature type="compositionally biased region" description="Basic and acidic residues" evidence="1">
    <location>
        <begin position="754"/>
        <end position="771"/>
    </location>
</feature>
<dbReference type="Pfam" id="PF14075">
    <property type="entry name" value="UBN_AB"/>
    <property type="match status" value="1"/>
</dbReference>
<feature type="compositionally biased region" description="Basic and acidic residues" evidence="1">
    <location>
        <begin position="782"/>
        <end position="796"/>
    </location>
</feature>
<dbReference type="PANTHER" id="PTHR21669:SF28">
    <property type="entry name" value="YEMANUCLEIN"/>
    <property type="match status" value="1"/>
</dbReference>
<feature type="region of interest" description="Disordered" evidence="1">
    <location>
        <begin position="1037"/>
        <end position="1061"/>
    </location>
</feature>
<dbReference type="GO" id="GO:0006325">
    <property type="term" value="P:chromatin organization"/>
    <property type="evidence" value="ECO:0007669"/>
    <property type="project" value="TreeGrafter"/>
</dbReference>
<feature type="compositionally biased region" description="Basic and acidic residues" evidence="1">
    <location>
        <begin position="692"/>
        <end position="707"/>
    </location>
</feature>
<feature type="compositionally biased region" description="Basic and acidic residues" evidence="1">
    <location>
        <begin position="670"/>
        <end position="681"/>
    </location>
</feature>
<evidence type="ECO:0000256" key="1">
    <source>
        <dbReference type="SAM" id="MobiDB-lite"/>
    </source>
</evidence>
<evidence type="ECO:0000313" key="4">
    <source>
        <dbReference type="Proteomes" id="UP001162156"/>
    </source>
</evidence>
<feature type="compositionally biased region" description="Polar residues" evidence="1">
    <location>
        <begin position="1049"/>
        <end position="1061"/>
    </location>
</feature>
<feature type="compositionally biased region" description="Polar residues" evidence="1">
    <location>
        <begin position="290"/>
        <end position="311"/>
    </location>
</feature>
<comment type="caution">
    <text evidence="3">The sequence shown here is derived from an EMBL/GenBank/DDBJ whole genome shotgun (WGS) entry which is preliminary data.</text>
</comment>
<organism evidence="3 4">
    <name type="scientific">Rhamnusium bicolor</name>
    <dbReference type="NCBI Taxonomy" id="1586634"/>
    <lineage>
        <taxon>Eukaryota</taxon>
        <taxon>Metazoa</taxon>
        <taxon>Ecdysozoa</taxon>
        <taxon>Arthropoda</taxon>
        <taxon>Hexapoda</taxon>
        <taxon>Insecta</taxon>
        <taxon>Pterygota</taxon>
        <taxon>Neoptera</taxon>
        <taxon>Endopterygota</taxon>
        <taxon>Coleoptera</taxon>
        <taxon>Polyphaga</taxon>
        <taxon>Cucujiformia</taxon>
        <taxon>Chrysomeloidea</taxon>
        <taxon>Cerambycidae</taxon>
        <taxon>Lepturinae</taxon>
        <taxon>Rhagiini</taxon>
        <taxon>Rhamnusium</taxon>
    </lineage>
</organism>
<feature type="compositionally biased region" description="Basic and acidic residues" evidence="1">
    <location>
        <begin position="805"/>
        <end position="820"/>
    </location>
</feature>
<feature type="compositionally biased region" description="Low complexity" evidence="1">
    <location>
        <begin position="278"/>
        <end position="289"/>
    </location>
</feature>
<gene>
    <name evidence="3" type="ORF">NQ314_007488</name>
</gene>
<dbReference type="PANTHER" id="PTHR21669">
    <property type="entry name" value="CAPZ-INTERACTING PROTEIN AND RELATED PROTEINS"/>
    <property type="match status" value="1"/>
</dbReference>
<dbReference type="AlphaFoldDB" id="A0AAV8YLU1"/>
<dbReference type="GO" id="GO:0005634">
    <property type="term" value="C:nucleus"/>
    <property type="evidence" value="ECO:0007669"/>
    <property type="project" value="TreeGrafter"/>
</dbReference>
<feature type="compositionally biased region" description="Basic and acidic residues" evidence="1">
    <location>
        <begin position="374"/>
        <end position="389"/>
    </location>
</feature>
<reference evidence="3" key="1">
    <citation type="journal article" date="2023" name="Insect Mol. Biol.">
        <title>Genome sequencing provides insights into the evolution of gene families encoding plant cell wall-degrading enzymes in longhorned beetles.</title>
        <authorList>
            <person name="Shin N.R."/>
            <person name="Okamura Y."/>
            <person name="Kirsch R."/>
            <person name="Pauchet Y."/>
        </authorList>
    </citation>
    <scope>NUCLEOTIDE SEQUENCE</scope>
    <source>
        <strain evidence="3">RBIC_L_NR</strain>
    </source>
</reference>
<name>A0AAV8YLU1_9CUCU</name>
<feature type="compositionally biased region" description="Basic and acidic residues" evidence="1">
    <location>
        <begin position="426"/>
        <end position="441"/>
    </location>
</feature>
<dbReference type="InterPro" id="IPR026947">
    <property type="entry name" value="UBN_middle_dom"/>
</dbReference>
<feature type="compositionally biased region" description="Polar residues" evidence="1">
    <location>
        <begin position="735"/>
        <end position="753"/>
    </location>
</feature>
<feature type="compositionally biased region" description="Low complexity" evidence="1">
    <location>
        <begin position="1037"/>
        <end position="1048"/>
    </location>
</feature>
<protein>
    <recommendedName>
        <fullName evidence="2">Ubinuclein middle domain-containing protein</fullName>
    </recommendedName>
</protein>
<accession>A0AAV8YLU1</accession>
<evidence type="ECO:0000313" key="3">
    <source>
        <dbReference type="EMBL" id="KAJ8952629.1"/>
    </source>
</evidence>
<proteinExistence type="predicted"/>
<sequence length="1095" mass="126348">MSITSVTDAIESVLKQIVEVDYDNKNKQHNDVNKKYDLSISKPDAPSSLEGESSQEANKTDKAEVVKLPENLPADILDVINKIKQAALDYKGEGKKKFFTDEVNSMLLNLERKCKILGKSSRVRIYDHLSPFIKCGKQTLIRRAKHLVLEDEEKRLKRLTVRLKDNIDQIMPSLMMNFEQESQRILQKKFSKESIDNEENKALKMPRRRFQWTEEARKLIKDILSIKKRCLLLEGKQKDNLEDQMTQYLRSIILPLWPEGWMYLNALKKVYNNMTENSKVSNNNNSKSSTPKQHSSVTITPVSNSKSTSKTDIIPNDVTFNKISSIEIKSSSKLAETYISSQSSNIKTHSSVIPPISVAQPSISTIMQPNNSSREGDKFKYEKDHDYKKPNIMQSSSNIREGEKLKHEKDHDYKKPNIIQSSNSIRDGEKNKHDQDHDYKKPHIMQSSSNIREGDKVKHLKDYDYKEPHIMQSSSNIREGDKVKHSKDHDYKETHIMQSSNNNNREGDKVKHLKDHDYKEPHIMQSSSNIREGDKVKHSRDHDYKETHIMQSSSNIREGDKVKHSKDHDYKETHIMQSSSNIREGDKVKHSKDHDYKETHIMQPSSNIREGDKVKHSKEYDYKNLNIMQPSGNIREDEKAIHEKDHDYKKPTVMQSSSTIGEVMLEKVKKTKHERDHDYKKPYIIQSGNNIREAEKHKHERDHDYKKSSTTQPSSNFREGEKVRHERDHDHKKTNIMQSSSNVREISMLQTSSHIREGEKTKHEKDRDYKKSSVTQSSSSIREGEKKHEREHDYKKSSTLYSSSRETEKTRHERDHDHKKSSMMQPGSSVREGEKPRHERDHDYKKYTSNIRESERTKYENDHDYKKLMEIDSSVPNRDTEPTTSAMDSSVIVINTQKDELITIPSENKKEINAVIPKAAHCQVIDLTDTLELKRKATSEENRPFKLIKESGSELIKPMTSTDLYSEMKKISSKNPDLSVNPCIVSTSSNPKVTSKSDGDDIQMVMENLKALQKLSSPIKADNSASSPVSVIAYNKSFSPKSNSSQSSTGQRTDFNSKTDFTGSFQDEFQKQFINSLQHLATSSSSTKSNYNRCS</sequence>
<feature type="compositionally biased region" description="Polar residues" evidence="1">
    <location>
        <begin position="363"/>
        <end position="373"/>
    </location>
</feature>
<feature type="domain" description="Ubinuclein middle" evidence="2">
    <location>
        <begin position="68"/>
        <end position="269"/>
    </location>
</feature>